<dbReference type="Gene3D" id="1.25.40.10">
    <property type="entry name" value="Tetratricopeptide repeat domain"/>
    <property type="match status" value="1"/>
</dbReference>
<proteinExistence type="predicted"/>
<protein>
    <submittedName>
        <fullName evidence="2">AlNc14C326G10640 protein</fullName>
    </submittedName>
    <submittedName>
        <fullName evidence="1">AlNc14C91G5682 protein</fullName>
    </submittedName>
</protein>
<dbReference type="EMBL" id="FR824136">
    <property type="protein sequence ID" value="CCA20311.1"/>
    <property type="molecule type" value="Genomic_DNA"/>
</dbReference>
<evidence type="ECO:0000313" key="2">
    <source>
        <dbReference type="EMBL" id="CCA25852.1"/>
    </source>
</evidence>
<reference evidence="1" key="1">
    <citation type="journal article" date="2011" name="PLoS Biol.">
        <title>Gene gain and loss during evolution of obligate parasitism in the white rust pathogen of Arabidopsis thaliana.</title>
        <authorList>
            <person name="Kemen E."/>
            <person name="Gardiner A."/>
            <person name="Schultz-Larsen T."/>
            <person name="Kemen A.C."/>
            <person name="Balmuth A.L."/>
            <person name="Robert-Seilaniantz A."/>
            <person name="Bailey K."/>
            <person name="Holub E."/>
            <person name="Studholme D.J."/>
            <person name="Maclean D."/>
            <person name="Jones J.D."/>
        </authorList>
    </citation>
    <scope>NUCLEOTIDE SEQUENCE</scope>
</reference>
<name>F0WGF0_9STRA</name>
<dbReference type="HOGENOM" id="CLU_2727496_0_0_1"/>
<accession>F0WGF0</accession>
<evidence type="ECO:0000313" key="1">
    <source>
        <dbReference type="EMBL" id="CCA20311.1"/>
    </source>
</evidence>
<reference evidence="1" key="2">
    <citation type="submission" date="2011-02" db="EMBL/GenBank/DDBJ databases">
        <authorList>
            <person name="MacLean D."/>
        </authorList>
    </citation>
    <scope>NUCLEOTIDE SEQUENCE</scope>
</reference>
<gene>
    <name evidence="1" type="primary">AlNc14C91G5682</name>
    <name evidence="2" type="synonym">AlNc14C326G10640</name>
    <name evidence="1" type="ORF">ALNC14_064540</name>
    <name evidence="2" type="ORF">ALNC14_119960</name>
</gene>
<dbReference type="InterPro" id="IPR011990">
    <property type="entry name" value="TPR-like_helical_dom_sf"/>
</dbReference>
<organism evidence="1">
    <name type="scientific">Albugo laibachii Nc14</name>
    <dbReference type="NCBI Taxonomy" id="890382"/>
    <lineage>
        <taxon>Eukaryota</taxon>
        <taxon>Sar</taxon>
        <taxon>Stramenopiles</taxon>
        <taxon>Oomycota</taxon>
        <taxon>Peronosporomycetes</taxon>
        <taxon>Albuginales</taxon>
        <taxon>Albuginaceae</taxon>
        <taxon>Albugo</taxon>
    </lineage>
</organism>
<dbReference type="AlphaFoldDB" id="F0WGF0"/>
<dbReference type="EMBL" id="FR824371">
    <property type="protein sequence ID" value="CCA25852.1"/>
    <property type="molecule type" value="Genomic_DNA"/>
</dbReference>
<sequence length="72" mass="8444">MNIEKFFSSIELELAREQYLSEQAEEIPLPQVKFRYAKALMKSRDAKQSARNQINARLEPKQSRFLQSLNGQ</sequence>